<evidence type="ECO:0000313" key="1">
    <source>
        <dbReference type="EMBL" id="MZJ39983.1"/>
    </source>
</evidence>
<dbReference type="Pfam" id="PF25310">
    <property type="entry name" value="VG15"/>
    <property type="match status" value="1"/>
</dbReference>
<protein>
    <recommendedName>
        <fullName evidence="3">tRNA nuclease CdiA C-terminal domain-containing protein</fullName>
    </recommendedName>
</protein>
<evidence type="ECO:0000313" key="2">
    <source>
        <dbReference type="Proteomes" id="UP000469380"/>
    </source>
</evidence>
<sequence>MAAVPTSLLDELTDEVNALSADAQAKVRSALESLLSSWERGGGGDVAALRERAYETIEAVLGYYADTCAAARAAEYYDAVRASQGFPGKYRAVAESMRYPDDTLGAVRYFIGKVVEGAPEVFVSRCVTRVDEEIRRAANRCVAHNARKDPAKPWYARVPRGETCGFCLMLASFGFYAKTEEAAEHSHAHCDCRIVPGFDGVTMVKGYDPDGMYERYNDCLAALGGRDGIASDWYAMPEDEREALVRRHGNKEGKAYTAYLNNRVASEIELRDPSWYAGGEHKGITFTDDAVRRDKVKRWRVDPGERRTAEKLAALGYKTEFWEDEVHLKSENAQGKTTVSRADLSTGIEIKTVYTSKSENTFKSHMKSVANKSGVRFAVFDVSENKSVTDSQAEAWIRKYMKRYGIAEVRMLGHDGSLQTIKK</sequence>
<name>A0A6N9JKV8_9ACTN</name>
<accession>A0A6N9JKV8</accession>
<dbReference type="Proteomes" id="UP000469380">
    <property type="component" value="Unassembled WGS sequence"/>
</dbReference>
<dbReference type="InterPro" id="IPR057369">
    <property type="entry name" value="VG15"/>
</dbReference>
<dbReference type="RefSeq" id="WP_161160829.1">
    <property type="nucleotide sequence ID" value="NZ_WWSR01000015.1"/>
</dbReference>
<organism evidence="1 2">
    <name type="scientific">Collinsella aerofaciens</name>
    <dbReference type="NCBI Taxonomy" id="74426"/>
    <lineage>
        <taxon>Bacteria</taxon>
        <taxon>Bacillati</taxon>
        <taxon>Actinomycetota</taxon>
        <taxon>Coriobacteriia</taxon>
        <taxon>Coriobacteriales</taxon>
        <taxon>Coriobacteriaceae</taxon>
        <taxon>Collinsella</taxon>
    </lineage>
</organism>
<proteinExistence type="predicted"/>
<comment type="caution">
    <text evidence="1">The sequence shown here is derived from an EMBL/GenBank/DDBJ whole genome shotgun (WGS) entry which is preliminary data.</text>
</comment>
<dbReference type="EMBL" id="WWSR01000015">
    <property type="protein sequence ID" value="MZJ39983.1"/>
    <property type="molecule type" value="Genomic_DNA"/>
</dbReference>
<gene>
    <name evidence="1" type="ORF">GT464_08530</name>
</gene>
<dbReference type="AlphaFoldDB" id="A0A6N9JKV8"/>
<evidence type="ECO:0008006" key="3">
    <source>
        <dbReference type="Google" id="ProtNLM"/>
    </source>
</evidence>
<reference evidence="1 2" key="1">
    <citation type="journal article" date="2019" name="Nat. Med.">
        <title>A library of human gut bacterial isolates paired with longitudinal multiomics data enables mechanistic microbiome research.</title>
        <authorList>
            <person name="Poyet M."/>
            <person name="Groussin M."/>
            <person name="Gibbons S.M."/>
            <person name="Avila-Pacheco J."/>
            <person name="Jiang X."/>
            <person name="Kearney S.M."/>
            <person name="Perrotta A.R."/>
            <person name="Berdy B."/>
            <person name="Zhao S."/>
            <person name="Lieberman T.D."/>
            <person name="Swanson P.K."/>
            <person name="Smith M."/>
            <person name="Roesemann S."/>
            <person name="Alexander J.E."/>
            <person name="Rich S.A."/>
            <person name="Livny J."/>
            <person name="Vlamakis H."/>
            <person name="Clish C."/>
            <person name="Bullock K."/>
            <person name="Deik A."/>
            <person name="Scott J."/>
            <person name="Pierce K.A."/>
            <person name="Xavier R.J."/>
            <person name="Alm E.J."/>
        </authorList>
    </citation>
    <scope>NUCLEOTIDE SEQUENCE [LARGE SCALE GENOMIC DNA]</scope>
    <source>
        <strain evidence="1 2">BIOML-A20</strain>
    </source>
</reference>